<evidence type="ECO:0000313" key="1">
    <source>
        <dbReference type="EMBL" id="GIG98112.1"/>
    </source>
</evidence>
<keyword evidence="2" id="KW-1185">Reference proteome</keyword>
<dbReference type="RefSeq" id="WP_203859581.1">
    <property type="nucleotide sequence ID" value="NZ_BAAAZQ010000010.1"/>
</dbReference>
<dbReference type="EMBL" id="BONX01000032">
    <property type="protein sequence ID" value="GIG98112.1"/>
    <property type="molecule type" value="Genomic_DNA"/>
</dbReference>
<organism evidence="1 2">
    <name type="scientific">Plantactinospora mayteni</name>
    <dbReference type="NCBI Taxonomy" id="566021"/>
    <lineage>
        <taxon>Bacteria</taxon>
        <taxon>Bacillati</taxon>
        <taxon>Actinomycetota</taxon>
        <taxon>Actinomycetes</taxon>
        <taxon>Micromonosporales</taxon>
        <taxon>Micromonosporaceae</taxon>
        <taxon>Plantactinospora</taxon>
    </lineage>
</organism>
<protein>
    <recommendedName>
        <fullName evidence="3">Ribbon-helix-helix protein CopG domain-containing protein</fullName>
    </recommendedName>
</protein>
<evidence type="ECO:0000313" key="2">
    <source>
        <dbReference type="Proteomes" id="UP000621500"/>
    </source>
</evidence>
<reference evidence="1 2" key="1">
    <citation type="submission" date="2021-01" db="EMBL/GenBank/DDBJ databases">
        <title>Whole genome shotgun sequence of Plantactinospora mayteni NBRC 109088.</title>
        <authorList>
            <person name="Komaki H."/>
            <person name="Tamura T."/>
        </authorList>
    </citation>
    <scope>NUCLEOTIDE SEQUENCE [LARGE SCALE GENOMIC DNA]</scope>
    <source>
        <strain evidence="1 2">NBRC 109088</strain>
    </source>
</reference>
<accession>A0ABQ4ETY9</accession>
<name>A0ABQ4ETY9_9ACTN</name>
<sequence length="97" mass="10449">MDTTIKVDAVVRDRLATIARERGMTVRDLVAELSNGTPTAAELRERAASAARYLRSRIGVDLDGDDVSAGEDFWRDVESGAVPSTLDRAASSDDPRA</sequence>
<dbReference type="Proteomes" id="UP000621500">
    <property type="component" value="Unassembled WGS sequence"/>
</dbReference>
<evidence type="ECO:0008006" key="3">
    <source>
        <dbReference type="Google" id="ProtNLM"/>
    </source>
</evidence>
<gene>
    <name evidence="1" type="ORF">Pma05_46850</name>
</gene>
<proteinExistence type="predicted"/>
<comment type="caution">
    <text evidence="1">The sequence shown here is derived from an EMBL/GenBank/DDBJ whole genome shotgun (WGS) entry which is preliminary data.</text>
</comment>